<dbReference type="AlphaFoldDB" id="A0A918DTK3"/>
<dbReference type="EMBL" id="BMLT01000006">
    <property type="protein sequence ID" value="GGO83352.1"/>
    <property type="molecule type" value="Genomic_DNA"/>
</dbReference>
<name>A0A918DTK3_9GAMM</name>
<protein>
    <submittedName>
        <fullName evidence="1">Uncharacterized protein</fullName>
    </submittedName>
</protein>
<dbReference type="Proteomes" id="UP000599578">
    <property type="component" value="Unassembled WGS sequence"/>
</dbReference>
<comment type="caution">
    <text evidence="1">The sequence shown here is derived from an EMBL/GenBank/DDBJ whole genome shotgun (WGS) entry which is preliminary data.</text>
</comment>
<evidence type="ECO:0000313" key="2">
    <source>
        <dbReference type="Proteomes" id="UP000599578"/>
    </source>
</evidence>
<proteinExistence type="predicted"/>
<keyword evidence="2" id="KW-1185">Reference proteome</keyword>
<organism evidence="1 2">
    <name type="scientific">Marinobacterium nitratireducens</name>
    <dbReference type="NCBI Taxonomy" id="518897"/>
    <lineage>
        <taxon>Bacteria</taxon>
        <taxon>Pseudomonadati</taxon>
        <taxon>Pseudomonadota</taxon>
        <taxon>Gammaproteobacteria</taxon>
        <taxon>Oceanospirillales</taxon>
        <taxon>Oceanospirillaceae</taxon>
        <taxon>Marinobacterium</taxon>
    </lineage>
</organism>
<gene>
    <name evidence="1" type="ORF">GCM10011348_26920</name>
</gene>
<reference evidence="1 2" key="1">
    <citation type="journal article" date="2014" name="Int. J. Syst. Evol. Microbiol.">
        <title>Complete genome sequence of Corynebacterium casei LMG S-19264T (=DSM 44701T), isolated from a smear-ripened cheese.</title>
        <authorList>
            <consortium name="US DOE Joint Genome Institute (JGI-PGF)"/>
            <person name="Walter F."/>
            <person name="Albersmeier A."/>
            <person name="Kalinowski J."/>
            <person name="Ruckert C."/>
        </authorList>
    </citation>
    <scope>NUCLEOTIDE SEQUENCE [LARGE SCALE GENOMIC DNA]</scope>
    <source>
        <strain evidence="1 2">CGMCC 1.7286</strain>
    </source>
</reference>
<accession>A0A918DTK3</accession>
<sequence>MGPALSYDTVLAKNHRCRGKITQGTLAGKSSLRPTEPCSELQHPPMCSDGIQGIPSEHMGEPGAIFYSLTGDISQPSGSRRVSLTLKTAFGGQRRAAYASQGLRRPI</sequence>
<evidence type="ECO:0000313" key="1">
    <source>
        <dbReference type="EMBL" id="GGO83352.1"/>
    </source>
</evidence>